<evidence type="ECO:0000313" key="1">
    <source>
        <dbReference type="EMBL" id="JAA82951.1"/>
    </source>
</evidence>
<accession>S4NW32</accession>
<feature type="non-terminal residue" evidence="1">
    <location>
        <position position="84"/>
    </location>
</feature>
<dbReference type="EMBL" id="GAIX01009609">
    <property type="protein sequence ID" value="JAA82951.1"/>
    <property type="molecule type" value="Transcribed_RNA"/>
</dbReference>
<sequence length="84" mass="10022">MPNFEANSVYQYKENLENYKLYCHTYQHFLYKNNFMGNTSTSSCKILQFQFKADHNIAKLKLHRRTVLSISHIVSTLNIYLQID</sequence>
<reference evidence="1" key="2">
    <citation type="submission" date="2013-05" db="EMBL/GenBank/DDBJ databases">
        <authorList>
            <person name="Carter J.-M."/>
            <person name="Baker S.C."/>
            <person name="Pink R."/>
            <person name="Carter D.R.F."/>
            <person name="Collins A."/>
            <person name="Tomlin J."/>
            <person name="Gibbs M."/>
            <person name="Breuker C.J."/>
        </authorList>
    </citation>
    <scope>NUCLEOTIDE SEQUENCE</scope>
    <source>
        <tissue evidence="1">Ovary</tissue>
    </source>
</reference>
<dbReference type="AlphaFoldDB" id="S4NW32"/>
<organism evidence="1">
    <name type="scientific">Pararge aegeria</name>
    <name type="common">speckled wood butterfly</name>
    <dbReference type="NCBI Taxonomy" id="116150"/>
    <lineage>
        <taxon>Eukaryota</taxon>
        <taxon>Metazoa</taxon>
        <taxon>Ecdysozoa</taxon>
        <taxon>Arthropoda</taxon>
        <taxon>Hexapoda</taxon>
        <taxon>Insecta</taxon>
        <taxon>Pterygota</taxon>
        <taxon>Neoptera</taxon>
        <taxon>Endopterygota</taxon>
        <taxon>Lepidoptera</taxon>
        <taxon>Glossata</taxon>
        <taxon>Ditrysia</taxon>
        <taxon>Papilionoidea</taxon>
        <taxon>Nymphalidae</taxon>
        <taxon>Satyrinae</taxon>
        <taxon>Satyrini</taxon>
        <taxon>Parargina</taxon>
        <taxon>Pararge</taxon>
    </lineage>
</organism>
<proteinExistence type="predicted"/>
<reference evidence="1" key="1">
    <citation type="journal article" date="2013" name="BMC Genomics">
        <title>Unscrambling butterfly oogenesis.</title>
        <authorList>
            <person name="Carter J.M."/>
            <person name="Baker S.C."/>
            <person name="Pink R."/>
            <person name="Carter D.R."/>
            <person name="Collins A."/>
            <person name="Tomlin J."/>
            <person name="Gibbs M."/>
            <person name="Breuker C.J."/>
        </authorList>
    </citation>
    <scope>NUCLEOTIDE SEQUENCE</scope>
    <source>
        <tissue evidence="1">Ovary</tissue>
    </source>
</reference>
<protein>
    <submittedName>
        <fullName evidence="1">Uncharacterized protein</fullName>
    </submittedName>
</protein>
<name>S4NW32_9NEOP</name>